<keyword evidence="1" id="KW-0813">Transport</keyword>
<feature type="domain" description="PBP" evidence="3">
    <location>
        <begin position="39"/>
        <end position="272"/>
    </location>
</feature>
<dbReference type="SUPFAM" id="SSF53850">
    <property type="entry name" value="Periplasmic binding protein-like II"/>
    <property type="match status" value="1"/>
</dbReference>
<dbReference type="CDD" id="cd13653">
    <property type="entry name" value="PBP2_phosphate_like_1"/>
    <property type="match status" value="1"/>
</dbReference>
<proteinExistence type="predicted"/>
<dbReference type="InterPro" id="IPR050811">
    <property type="entry name" value="Phosphate_ABC_transporter"/>
</dbReference>
<protein>
    <submittedName>
        <fullName evidence="4">Phosphate ABC transporter substrate-binding protein</fullName>
    </submittedName>
</protein>
<dbReference type="Proteomes" id="UP001524383">
    <property type="component" value="Unassembled WGS sequence"/>
</dbReference>
<reference evidence="4 5" key="1">
    <citation type="submission" date="2019-08" db="EMBL/GenBank/DDBJ databases">
        <authorList>
            <person name="Chen S.-C."/>
            <person name="Lai M.-C."/>
            <person name="You Y.-T."/>
        </authorList>
    </citation>
    <scope>NUCLEOTIDE SEQUENCE [LARGE SCALE GENOMIC DNA]</scope>
    <source>
        <strain evidence="4 5">P2F9704a</strain>
    </source>
</reference>
<dbReference type="RefSeq" id="WP_255331540.1">
    <property type="nucleotide sequence ID" value="NZ_VOTZ01000002.1"/>
</dbReference>
<dbReference type="PANTHER" id="PTHR30570:SF1">
    <property type="entry name" value="PHOSPHATE-BINDING PROTEIN PSTS"/>
    <property type="match status" value="1"/>
</dbReference>
<dbReference type="PANTHER" id="PTHR30570">
    <property type="entry name" value="PERIPLASMIC PHOSPHATE BINDING COMPONENT OF PHOSPHATE ABC TRANSPORTER"/>
    <property type="match status" value="1"/>
</dbReference>
<dbReference type="Pfam" id="PF12849">
    <property type="entry name" value="PBP_like_2"/>
    <property type="match status" value="1"/>
</dbReference>
<evidence type="ECO:0000259" key="3">
    <source>
        <dbReference type="Pfam" id="PF12849"/>
    </source>
</evidence>
<gene>
    <name evidence="4" type="ORF">FTO68_01290</name>
</gene>
<name>A0ABD4TF44_9EURY</name>
<evidence type="ECO:0000256" key="1">
    <source>
        <dbReference type="ARBA" id="ARBA00022448"/>
    </source>
</evidence>
<evidence type="ECO:0000313" key="4">
    <source>
        <dbReference type="EMBL" id="MCQ1537627.1"/>
    </source>
</evidence>
<evidence type="ECO:0000256" key="2">
    <source>
        <dbReference type="ARBA" id="ARBA00022729"/>
    </source>
</evidence>
<comment type="caution">
    <text evidence="4">The sequence shown here is derived from an EMBL/GenBank/DDBJ whole genome shotgun (WGS) entry which is preliminary data.</text>
</comment>
<dbReference type="InterPro" id="IPR024370">
    <property type="entry name" value="PBP_domain"/>
</dbReference>
<accession>A0ABD4TF44</accession>
<keyword evidence="2" id="KW-0732">Signal</keyword>
<dbReference type="AlphaFoldDB" id="A0ABD4TF44"/>
<keyword evidence="5" id="KW-1185">Reference proteome</keyword>
<organism evidence="4 5">
    <name type="scientific">Methanocalculus taiwanensis</name>
    <dbReference type="NCBI Taxonomy" id="106207"/>
    <lineage>
        <taxon>Archaea</taxon>
        <taxon>Methanobacteriati</taxon>
        <taxon>Methanobacteriota</taxon>
        <taxon>Stenosarchaea group</taxon>
        <taxon>Methanomicrobia</taxon>
        <taxon>Methanomicrobiales</taxon>
        <taxon>Methanocalculaceae</taxon>
        <taxon>Methanocalculus</taxon>
    </lineage>
</organism>
<dbReference type="PROSITE" id="PS51257">
    <property type="entry name" value="PROKAR_LIPOPROTEIN"/>
    <property type="match status" value="1"/>
</dbReference>
<dbReference type="EMBL" id="VOTZ01000002">
    <property type="protein sequence ID" value="MCQ1537627.1"/>
    <property type="molecule type" value="Genomic_DNA"/>
</dbReference>
<dbReference type="NCBIfam" id="TIGR02136">
    <property type="entry name" value="ptsS_2"/>
    <property type="match status" value="1"/>
</dbReference>
<dbReference type="Gene3D" id="3.40.190.10">
    <property type="entry name" value="Periplasmic binding protein-like II"/>
    <property type="match status" value="2"/>
</dbReference>
<sequence>MTRSFSIRSSSAFLAGAVVLLLAAALVSGCVGSDPSVEQRSISVTGSTTVLPIAQIAADAYMDQHPNDEILVSGGGSSVGIKAVGEKTADIGMASRDIKSSEMEQYPGVVEHVIAVDGIALIVNPENPVSSLTLDQIKTIYKGEINNWKDVGGSDRQIVVVGRDSASGTREFFYDEVMKKEEFVRSQQELNSNGAVKQTVAQTPDAVGYVGLGYIDTTVKAISINKDGTLVAPTIDNVKNKTYPIARSLHMYTNGPKTGLVKDYLDFLMSAEGQQIVSKEGFVPIL</sequence>
<evidence type="ECO:0000313" key="5">
    <source>
        <dbReference type="Proteomes" id="UP001524383"/>
    </source>
</evidence>
<dbReference type="InterPro" id="IPR011862">
    <property type="entry name" value="Phos-bd"/>
</dbReference>